<dbReference type="Gene3D" id="3.40.630.40">
    <property type="entry name" value="Zn-dependent exopeptidases"/>
    <property type="match status" value="1"/>
</dbReference>
<name>A0A5B8WCM9_9SPHI</name>
<accession>A0A5B8WCM9</accession>
<dbReference type="RefSeq" id="WP_147059565.1">
    <property type="nucleotide sequence ID" value="NZ_CP042437.1"/>
</dbReference>
<dbReference type="Pfam" id="PF05013">
    <property type="entry name" value="FGase"/>
    <property type="match status" value="1"/>
</dbReference>
<keyword evidence="1" id="KW-0378">Hydrolase</keyword>
<dbReference type="EMBL" id="CP042437">
    <property type="protein sequence ID" value="QEC79708.1"/>
    <property type="molecule type" value="Genomic_DNA"/>
</dbReference>
<dbReference type="AlphaFoldDB" id="A0A5B8WCM9"/>
<organism evidence="1 2">
    <name type="scientific">Mucilaginibacter ginsenosidivorax</name>
    <dbReference type="NCBI Taxonomy" id="862126"/>
    <lineage>
        <taxon>Bacteria</taxon>
        <taxon>Pseudomonadati</taxon>
        <taxon>Bacteroidota</taxon>
        <taxon>Sphingobacteriia</taxon>
        <taxon>Sphingobacteriales</taxon>
        <taxon>Sphingobacteriaceae</taxon>
        <taxon>Mucilaginibacter</taxon>
    </lineage>
</organism>
<keyword evidence="2" id="KW-1185">Reference proteome</keyword>
<proteinExistence type="predicted"/>
<dbReference type="SUPFAM" id="SSF53187">
    <property type="entry name" value="Zn-dependent exopeptidases"/>
    <property type="match status" value="1"/>
</dbReference>
<evidence type="ECO:0000313" key="1">
    <source>
        <dbReference type="EMBL" id="QEC79708.1"/>
    </source>
</evidence>
<protein>
    <submittedName>
        <fullName evidence="1">N-formylglutamate amidohydrolase</fullName>
    </submittedName>
</protein>
<reference evidence="1 2" key="1">
    <citation type="journal article" date="2013" name="J. Microbiol.">
        <title>Mucilaginibacter ginsenosidivorax sp. nov., with ginsenoside converting activity isolated from sediment.</title>
        <authorList>
            <person name="Kim J.K."/>
            <person name="Choi T.E."/>
            <person name="Liu Q.M."/>
            <person name="Park H.Y."/>
            <person name="Yi T.H."/>
            <person name="Yoon M.H."/>
            <person name="Kim S.C."/>
            <person name="Im W.T."/>
        </authorList>
    </citation>
    <scope>NUCLEOTIDE SEQUENCE [LARGE SCALE GENOMIC DNA]</scope>
    <source>
        <strain evidence="1 2">KHI28</strain>
    </source>
</reference>
<gene>
    <name evidence="1" type="ORF">FSB76_28530</name>
</gene>
<dbReference type="InterPro" id="IPR007709">
    <property type="entry name" value="N-FG_amidohydro"/>
</dbReference>
<evidence type="ECO:0000313" key="2">
    <source>
        <dbReference type="Proteomes" id="UP000321362"/>
    </source>
</evidence>
<dbReference type="Proteomes" id="UP000321362">
    <property type="component" value="Chromosome"/>
</dbReference>
<dbReference type="KEGG" id="mgk:FSB76_28530"/>
<dbReference type="GO" id="GO:0016787">
    <property type="term" value="F:hydrolase activity"/>
    <property type="evidence" value="ECO:0007669"/>
    <property type="project" value="UniProtKB-KW"/>
</dbReference>
<sequence length="251" mass="28551">MAKKTILHIPHSSTEIPDLTGYLVSNNELEKEKLLLTDWYTDDLFSLPDSVRVIANFSRVFCDVERFANDEDEVMAGVGMGVTYTATDDGNRLREVSSELKAKILRDYYNPHHLKLNAAVAEELSTSGEALIIDCHSFSNEPFKRDINQDTPRPDFCIGIDDYHTPRRLYKLAAIGLKMLGYNVKLNTPYSGSIVPTKFYRKNKRVLSIMIEVNRDLYLIPGTNLKSEGYDKLKSNIQGLLKFISSNYDNK</sequence>
<dbReference type="OrthoDB" id="8716700at2"/>